<dbReference type="InterPro" id="IPR007712">
    <property type="entry name" value="RelE/ParE_toxin"/>
</dbReference>
<evidence type="ECO:0000256" key="1">
    <source>
        <dbReference type="ARBA" id="ARBA00006226"/>
    </source>
</evidence>
<evidence type="ECO:0000313" key="3">
    <source>
        <dbReference type="EMBL" id="OUQ05213.1"/>
    </source>
</evidence>
<dbReference type="RefSeq" id="WP_087256071.1">
    <property type="nucleotide sequence ID" value="NZ_CAJFOD010000128.1"/>
</dbReference>
<dbReference type="Gene3D" id="3.30.2310.20">
    <property type="entry name" value="RelE-like"/>
    <property type="match status" value="1"/>
</dbReference>
<organism evidence="3 4">
    <name type="scientific">Thomasclavelia spiroformis</name>
    <dbReference type="NCBI Taxonomy" id="29348"/>
    <lineage>
        <taxon>Bacteria</taxon>
        <taxon>Bacillati</taxon>
        <taxon>Bacillota</taxon>
        <taxon>Erysipelotrichia</taxon>
        <taxon>Erysipelotrichales</taxon>
        <taxon>Coprobacillaceae</taxon>
        <taxon>Thomasclavelia</taxon>
    </lineage>
</organism>
<dbReference type="InterPro" id="IPR035093">
    <property type="entry name" value="RelE/ParE_toxin_dom_sf"/>
</dbReference>
<reference evidence="4" key="1">
    <citation type="submission" date="2017-04" db="EMBL/GenBank/DDBJ databases">
        <title>Function of individual gut microbiota members based on whole genome sequencing of pure cultures obtained from chicken caecum.</title>
        <authorList>
            <person name="Medvecky M."/>
            <person name="Cejkova D."/>
            <person name="Polansky O."/>
            <person name="Karasova D."/>
            <person name="Kubasova T."/>
            <person name="Cizek A."/>
            <person name="Rychlik I."/>
        </authorList>
    </citation>
    <scope>NUCLEOTIDE SEQUENCE [LARGE SCALE GENOMIC DNA]</scope>
    <source>
        <strain evidence="4">An149</strain>
    </source>
</reference>
<dbReference type="InterPro" id="IPR051803">
    <property type="entry name" value="TA_system_RelE-like_toxin"/>
</dbReference>
<protein>
    <recommendedName>
        <fullName evidence="5">Type II toxin-antitoxin system RelE/ParE family toxin</fullName>
    </recommendedName>
</protein>
<dbReference type="NCBIfam" id="TIGR02385">
    <property type="entry name" value="RelE_StbE"/>
    <property type="match status" value="1"/>
</dbReference>
<dbReference type="AlphaFoldDB" id="A0A1Y4EJX8"/>
<sequence length="101" mass="12148">MTKILYSPKSRKDLDNIFDYIHDDLNNPVAAKRTVKGILNKINELKEYPQLGPVWYLENNIDSGFRFLRYENYILFYQITKDVILIVRVLHHLQDYVKQLF</sequence>
<evidence type="ECO:0000313" key="4">
    <source>
        <dbReference type="Proteomes" id="UP000196258"/>
    </source>
</evidence>
<dbReference type="EMBL" id="NFLB01000006">
    <property type="protein sequence ID" value="OUQ05213.1"/>
    <property type="molecule type" value="Genomic_DNA"/>
</dbReference>
<dbReference type="SUPFAM" id="SSF143011">
    <property type="entry name" value="RelE-like"/>
    <property type="match status" value="1"/>
</dbReference>
<evidence type="ECO:0000256" key="2">
    <source>
        <dbReference type="ARBA" id="ARBA00022649"/>
    </source>
</evidence>
<proteinExistence type="inferred from homology"/>
<dbReference type="PANTHER" id="PTHR33755">
    <property type="entry name" value="TOXIN PARE1-RELATED"/>
    <property type="match status" value="1"/>
</dbReference>
<evidence type="ECO:0008006" key="5">
    <source>
        <dbReference type="Google" id="ProtNLM"/>
    </source>
</evidence>
<gene>
    <name evidence="3" type="ORF">B5E91_06050</name>
</gene>
<accession>A0A1Y4EJX8</accession>
<dbReference type="Proteomes" id="UP000196258">
    <property type="component" value="Unassembled WGS sequence"/>
</dbReference>
<dbReference type="Pfam" id="PF05016">
    <property type="entry name" value="ParE_toxin"/>
    <property type="match status" value="1"/>
</dbReference>
<comment type="caution">
    <text evidence="3">The sequence shown here is derived from an EMBL/GenBank/DDBJ whole genome shotgun (WGS) entry which is preliminary data.</text>
</comment>
<keyword evidence="2" id="KW-1277">Toxin-antitoxin system</keyword>
<name>A0A1Y4EJX8_9FIRM</name>
<comment type="similarity">
    <text evidence="1">Belongs to the RelE toxin family.</text>
</comment>